<dbReference type="Gene3D" id="3.40.50.2020">
    <property type="match status" value="1"/>
</dbReference>
<evidence type="ECO:0000256" key="1">
    <source>
        <dbReference type="ARBA" id="ARBA00008007"/>
    </source>
</evidence>
<feature type="region of interest" description="Disordered" evidence="2">
    <location>
        <begin position="110"/>
        <end position="136"/>
    </location>
</feature>
<dbReference type="Pfam" id="PF00156">
    <property type="entry name" value="Pribosyltran"/>
    <property type="match status" value="1"/>
</dbReference>
<dbReference type="EMBL" id="SMKZ01000001">
    <property type="protein sequence ID" value="TDE15957.1"/>
    <property type="molecule type" value="Genomic_DNA"/>
</dbReference>
<accession>A0A4R5DQL2</accession>
<dbReference type="PANTHER" id="PTHR47505:SF1">
    <property type="entry name" value="DNA UTILIZATION PROTEIN YHGH"/>
    <property type="match status" value="1"/>
</dbReference>
<reference evidence="4 5" key="1">
    <citation type="submission" date="2019-03" db="EMBL/GenBank/DDBJ databases">
        <title>Draft genome sequences of novel Actinobacteria.</title>
        <authorList>
            <person name="Sahin N."/>
            <person name="Ay H."/>
            <person name="Saygin H."/>
        </authorList>
    </citation>
    <scope>NUCLEOTIDE SEQUENCE [LARGE SCALE GENOMIC DNA]</scope>
    <source>
        <strain evidence="4 5">5K138</strain>
    </source>
</reference>
<name>A0A4R5DQL2_9ACTN</name>
<dbReference type="SUPFAM" id="SSF53271">
    <property type="entry name" value="PRTase-like"/>
    <property type="match status" value="1"/>
</dbReference>
<gene>
    <name evidence="4" type="ORF">E1269_01300</name>
</gene>
<comment type="similarity">
    <text evidence="1">Belongs to the ComF/GntX family.</text>
</comment>
<sequence>MITFSTKSRVAPCLRSWRCAQSPGGDSGLSVPERKMGGMAVTGGPGRAGAMRLGQRLGPTTAGLGRSLAGLARGAADLVLGDSCAGCGEHPGLLCPACRDALLGPATVRRLPPPPGQRPHLAAPEPANLPLSGRPEPAHLSSAGWLEPVGLPLAGAAAYADPVRAVIIAHKERGRLPLSRPLGDALAVAATALLESDLGCGHDGRPVALVPVPSRRSAVRRRGHDPVLRTARRAAATLRRSGQASTAVAALRHRRKVADQAGLGRSAREHNLHGSLAVRRGAADLMPGRCVLLADDIVTSGATLREAVRALASSGVEPCGAVVVAVA</sequence>
<dbReference type="InterPro" id="IPR051910">
    <property type="entry name" value="ComF/GntX_DNA_util-trans"/>
</dbReference>
<protein>
    <submittedName>
        <fullName evidence="4">ComF family protein</fullName>
    </submittedName>
</protein>
<dbReference type="AlphaFoldDB" id="A0A4R5DQL2"/>
<comment type="caution">
    <text evidence="4">The sequence shown here is derived from an EMBL/GenBank/DDBJ whole genome shotgun (WGS) entry which is preliminary data.</text>
</comment>
<dbReference type="PANTHER" id="PTHR47505">
    <property type="entry name" value="DNA UTILIZATION PROTEIN YHGH"/>
    <property type="match status" value="1"/>
</dbReference>
<organism evidence="4 5">
    <name type="scientific">Jiangella asiatica</name>
    <dbReference type="NCBI Taxonomy" id="2530372"/>
    <lineage>
        <taxon>Bacteria</taxon>
        <taxon>Bacillati</taxon>
        <taxon>Actinomycetota</taxon>
        <taxon>Actinomycetes</taxon>
        <taxon>Jiangellales</taxon>
        <taxon>Jiangellaceae</taxon>
        <taxon>Jiangella</taxon>
    </lineage>
</organism>
<dbReference type="FunCoup" id="A0A4R5DQL2">
    <property type="interactions" value="3"/>
</dbReference>
<keyword evidence="5" id="KW-1185">Reference proteome</keyword>
<feature type="domain" description="Phosphoribosyltransferase" evidence="3">
    <location>
        <begin position="283"/>
        <end position="324"/>
    </location>
</feature>
<evidence type="ECO:0000313" key="5">
    <source>
        <dbReference type="Proteomes" id="UP000294739"/>
    </source>
</evidence>
<dbReference type="CDD" id="cd06223">
    <property type="entry name" value="PRTases_typeI"/>
    <property type="match status" value="1"/>
</dbReference>
<evidence type="ECO:0000256" key="2">
    <source>
        <dbReference type="SAM" id="MobiDB-lite"/>
    </source>
</evidence>
<evidence type="ECO:0000259" key="3">
    <source>
        <dbReference type="Pfam" id="PF00156"/>
    </source>
</evidence>
<evidence type="ECO:0000313" key="4">
    <source>
        <dbReference type="EMBL" id="TDE15957.1"/>
    </source>
</evidence>
<proteinExistence type="inferred from homology"/>
<dbReference type="InterPro" id="IPR029057">
    <property type="entry name" value="PRTase-like"/>
</dbReference>
<dbReference type="InParanoid" id="A0A4R5DQL2"/>
<dbReference type="InterPro" id="IPR000836">
    <property type="entry name" value="PRTase_dom"/>
</dbReference>
<dbReference type="OrthoDB" id="5242900at2"/>
<dbReference type="Proteomes" id="UP000294739">
    <property type="component" value="Unassembled WGS sequence"/>
</dbReference>